<evidence type="ECO:0000256" key="6">
    <source>
        <dbReference type="SAM" id="MobiDB-lite"/>
    </source>
</evidence>
<evidence type="ECO:0000259" key="7">
    <source>
        <dbReference type="SMART" id="SM00446"/>
    </source>
</evidence>
<dbReference type="Pfam" id="PF13516">
    <property type="entry name" value="LRR_6"/>
    <property type="match status" value="2"/>
</dbReference>
<feature type="compositionally biased region" description="Acidic residues" evidence="6">
    <location>
        <begin position="24"/>
        <end position="37"/>
    </location>
</feature>
<organism evidence="8 9">
    <name type="scientific">Penicillium thymicola</name>
    <dbReference type="NCBI Taxonomy" id="293382"/>
    <lineage>
        <taxon>Eukaryota</taxon>
        <taxon>Fungi</taxon>
        <taxon>Dikarya</taxon>
        <taxon>Ascomycota</taxon>
        <taxon>Pezizomycotina</taxon>
        <taxon>Eurotiomycetes</taxon>
        <taxon>Eurotiomycetidae</taxon>
        <taxon>Eurotiales</taxon>
        <taxon>Aspergillaceae</taxon>
        <taxon>Penicillium</taxon>
    </lineage>
</organism>
<dbReference type="InterPro" id="IPR001611">
    <property type="entry name" value="Leu-rich_rpt"/>
</dbReference>
<feature type="region of interest" description="Disordered" evidence="6">
    <location>
        <begin position="1"/>
        <end position="37"/>
    </location>
</feature>
<dbReference type="InterPro" id="IPR025875">
    <property type="entry name" value="Leu-rich_rpt_4"/>
</dbReference>
<gene>
    <name evidence="8" type="ORF">VN97_g4374</name>
</gene>
<dbReference type="SMART" id="SM00369">
    <property type="entry name" value="LRR_TYP"/>
    <property type="match status" value="4"/>
</dbReference>
<comment type="subcellular location">
    <subcellularLocation>
        <location evidence="1">Nucleus</location>
    </subcellularLocation>
</comment>
<dbReference type="SMART" id="SM00365">
    <property type="entry name" value="LRR_SD22"/>
    <property type="match status" value="10"/>
</dbReference>
<reference evidence="8" key="1">
    <citation type="submission" date="2015-06" db="EMBL/GenBank/DDBJ databases">
        <authorList>
            <person name="Nguyen H."/>
        </authorList>
    </citation>
    <scope>NUCLEOTIDE SEQUENCE</scope>
    <source>
        <strain evidence="8">DAOM 180753</strain>
    </source>
</reference>
<dbReference type="EMBL" id="LACB01000101">
    <property type="protein sequence ID" value="KAJ9488919.1"/>
    <property type="molecule type" value="Genomic_DNA"/>
</dbReference>
<dbReference type="Pfam" id="PF12799">
    <property type="entry name" value="LRR_4"/>
    <property type="match status" value="1"/>
</dbReference>
<sequence length="343" mass="39033">MKNKEGWDGKMRMEPKAVVTNPEALEDSDYSDPDAPPVEEIEADEDLLAGEDVNAEDIDLVHCRISSISALKLERFPKLQRLCMRQNQISRINFPPNVAASLTELDLYDNLISHIKGLEEFHNLTSLDLSFNKIKHIKNISHLKKLTEIFFVQNKISRIEGLEELTEIKNLELGANKIRDIENLGTLTALEELWLGKNKIVEMKNLDSLSNLRIISIQSNRLTKITGLSALPKLEELYLSHNAVTDLSGLESNETLRVLDFSNNQVSHLEHLSSLKNLEELWGSNNQLASFEEVERELKDKEKLETVYFEGNPLQLNGPAVYRNKVRLALPNIKQIDATFVRV</sequence>
<dbReference type="InterPro" id="IPR003591">
    <property type="entry name" value="Leu-rich_rpt_typical-subtyp"/>
</dbReference>
<evidence type="ECO:0000313" key="9">
    <source>
        <dbReference type="Proteomes" id="UP001227192"/>
    </source>
</evidence>
<evidence type="ECO:0000256" key="2">
    <source>
        <dbReference type="ARBA" id="ARBA00022614"/>
    </source>
</evidence>
<dbReference type="PANTHER" id="PTHR46652:SF3">
    <property type="entry name" value="LEUCINE-RICH REPEAT-CONTAINING PROTEIN 9"/>
    <property type="match status" value="1"/>
</dbReference>
<evidence type="ECO:0000256" key="4">
    <source>
        <dbReference type="ARBA" id="ARBA00023242"/>
    </source>
</evidence>
<dbReference type="InterPro" id="IPR032675">
    <property type="entry name" value="LRR_dom_sf"/>
</dbReference>
<dbReference type="InterPro" id="IPR050836">
    <property type="entry name" value="SDS22/Internalin_LRR"/>
</dbReference>
<feature type="domain" description="U2A'/phosphoprotein 32 family A C-terminal" evidence="7">
    <location>
        <begin position="319"/>
        <end position="337"/>
    </location>
</feature>
<accession>A0AAI9TKM3</accession>
<protein>
    <recommendedName>
        <fullName evidence="7">U2A'/phosphoprotein 32 family A C-terminal domain-containing protein</fullName>
    </recommendedName>
</protein>
<evidence type="ECO:0000256" key="1">
    <source>
        <dbReference type="ARBA" id="ARBA00004123"/>
    </source>
</evidence>
<dbReference type="Gene3D" id="3.80.10.10">
    <property type="entry name" value="Ribonuclease Inhibitor"/>
    <property type="match status" value="3"/>
</dbReference>
<keyword evidence="2" id="KW-0433">Leucine-rich repeat</keyword>
<evidence type="ECO:0000256" key="3">
    <source>
        <dbReference type="ARBA" id="ARBA00022737"/>
    </source>
</evidence>
<name>A0AAI9TKM3_PENTH</name>
<evidence type="ECO:0000313" key="8">
    <source>
        <dbReference type="EMBL" id="KAJ9488919.1"/>
    </source>
</evidence>
<feature type="compositionally biased region" description="Basic and acidic residues" evidence="6">
    <location>
        <begin position="1"/>
        <end position="15"/>
    </location>
</feature>
<keyword evidence="3" id="KW-0677">Repeat</keyword>
<comment type="similarity">
    <text evidence="5">Belongs to the SDS22 family.</text>
</comment>
<dbReference type="FunFam" id="3.80.10.10:FF:000055">
    <property type="entry name" value="Protein phosphatase 1 regulatory subunit 7"/>
    <property type="match status" value="1"/>
</dbReference>
<evidence type="ECO:0000256" key="5">
    <source>
        <dbReference type="ARBA" id="ARBA00023460"/>
    </source>
</evidence>
<dbReference type="PANTHER" id="PTHR46652">
    <property type="entry name" value="LEUCINE-RICH REPEAT AND IQ DOMAIN-CONTAINING PROTEIN 1-RELATED"/>
    <property type="match status" value="1"/>
</dbReference>
<dbReference type="GO" id="GO:0005634">
    <property type="term" value="C:nucleus"/>
    <property type="evidence" value="ECO:0007669"/>
    <property type="project" value="UniProtKB-SubCell"/>
</dbReference>
<dbReference type="AlphaFoldDB" id="A0AAI9TKM3"/>
<dbReference type="Proteomes" id="UP001227192">
    <property type="component" value="Unassembled WGS sequence"/>
</dbReference>
<dbReference type="SUPFAM" id="SSF52058">
    <property type="entry name" value="L domain-like"/>
    <property type="match status" value="1"/>
</dbReference>
<proteinExistence type="inferred from homology"/>
<keyword evidence="4" id="KW-0539">Nucleus</keyword>
<dbReference type="FunFam" id="3.80.10.10:FF:000446">
    <property type="entry name" value="Protein phosphatase 1 regulatory subunit SDS22"/>
    <property type="match status" value="1"/>
</dbReference>
<dbReference type="PROSITE" id="PS51450">
    <property type="entry name" value="LRR"/>
    <property type="match status" value="9"/>
</dbReference>
<dbReference type="InterPro" id="IPR003603">
    <property type="entry name" value="U2A'_phosphoprotein32A_C"/>
</dbReference>
<keyword evidence="9" id="KW-1185">Reference proteome</keyword>
<reference evidence="8" key="2">
    <citation type="journal article" date="2016" name="Fungal Biol.">
        <title>Ochratoxin A production by Penicillium thymicola.</title>
        <authorList>
            <person name="Nguyen H.D.T."/>
            <person name="McMullin D.R."/>
            <person name="Ponomareva E."/>
            <person name="Riley R."/>
            <person name="Pomraning K.R."/>
            <person name="Baker S.E."/>
            <person name="Seifert K.A."/>
        </authorList>
    </citation>
    <scope>NUCLEOTIDE SEQUENCE</scope>
    <source>
        <strain evidence="8">DAOM 180753</strain>
    </source>
</reference>
<dbReference type="SMART" id="SM00446">
    <property type="entry name" value="LRRcap"/>
    <property type="match status" value="1"/>
</dbReference>
<comment type="caution">
    <text evidence="8">The sequence shown here is derived from an EMBL/GenBank/DDBJ whole genome shotgun (WGS) entry which is preliminary data.</text>
</comment>